<accession>A0A6A6G1N1</accession>
<gene>
    <name evidence="1" type="ORF">BDZ85DRAFT_268846</name>
</gene>
<keyword evidence="2" id="KW-1185">Reference proteome</keyword>
<dbReference type="Proteomes" id="UP000799538">
    <property type="component" value="Unassembled WGS sequence"/>
</dbReference>
<dbReference type="EMBL" id="ML992517">
    <property type="protein sequence ID" value="KAF2219340.1"/>
    <property type="molecule type" value="Genomic_DNA"/>
</dbReference>
<sequence>MTAFTSSNQYSVLPVFPRGLNFLGTLIPLQTKEAMQVVHGARAALQGSGNCQIISAFLVKRSCKCKLRIGVMSVAAVSPQHQDPAINESDGPSKCRCNTISVLIGFLKLHHLQVIIRRPVSSHHANFTLEANDPSIERFANGNIRKQHRCMSIEETI</sequence>
<proteinExistence type="predicted"/>
<evidence type="ECO:0000313" key="2">
    <source>
        <dbReference type="Proteomes" id="UP000799538"/>
    </source>
</evidence>
<organism evidence="1 2">
    <name type="scientific">Elsinoe ampelina</name>
    <dbReference type="NCBI Taxonomy" id="302913"/>
    <lineage>
        <taxon>Eukaryota</taxon>
        <taxon>Fungi</taxon>
        <taxon>Dikarya</taxon>
        <taxon>Ascomycota</taxon>
        <taxon>Pezizomycotina</taxon>
        <taxon>Dothideomycetes</taxon>
        <taxon>Dothideomycetidae</taxon>
        <taxon>Myriangiales</taxon>
        <taxon>Elsinoaceae</taxon>
        <taxon>Elsinoe</taxon>
    </lineage>
</organism>
<dbReference type="AlphaFoldDB" id="A0A6A6G1N1"/>
<name>A0A6A6G1N1_9PEZI</name>
<evidence type="ECO:0000313" key="1">
    <source>
        <dbReference type="EMBL" id="KAF2219340.1"/>
    </source>
</evidence>
<reference evidence="2" key="1">
    <citation type="journal article" date="2020" name="Stud. Mycol.">
        <title>101 Dothideomycetes genomes: A test case for predicting lifestyles and emergence of pathogens.</title>
        <authorList>
            <person name="Haridas S."/>
            <person name="Albert R."/>
            <person name="Binder M."/>
            <person name="Bloem J."/>
            <person name="LaButti K."/>
            <person name="Salamov A."/>
            <person name="Andreopoulos B."/>
            <person name="Baker S."/>
            <person name="Barry K."/>
            <person name="Bills G."/>
            <person name="Bluhm B."/>
            <person name="Cannon C."/>
            <person name="Castanera R."/>
            <person name="Culley D."/>
            <person name="Daum C."/>
            <person name="Ezra D."/>
            <person name="Gonzalez J."/>
            <person name="Henrissat B."/>
            <person name="Kuo A."/>
            <person name="Liang C."/>
            <person name="Lipzen A."/>
            <person name="Lutzoni F."/>
            <person name="Magnuson J."/>
            <person name="Mondo S."/>
            <person name="Nolan M."/>
            <person name="Ohm R."/>
            <person name="Pangilinan J."/>
            <person name="Park H.-J."/>
            <person name="Ramirez L."/>
            <person name="Alfaro M."/>
            <person name="Sun H."/>
            <person name="Tritt A."/>
            <person name="Yoshinaga Y."/>
            <person name="Zwiers L.-H."/>
            <person name="Turgeon B."/>
            <person name="Goodwin S."/>
            <person name="Spatafora J."/>
            <person name="Crous P."/>
            <person name="Grigoriev I."/>
        </authorList>
    </citation>
    <scope>NUCLEOTIDE SEQUENCE [LARGE SCALE GENOMIC DNA]</scope>
    <source>
        <strain evidence="2">CECT 20119</strain>
    </source>
</reference>
<protein>
    <submittedName>
        <fullName evidence="1">Uncharacterized protein</fullName>
    </submittedName>
</protein>